<dbReference type="EMBL" id="WIXE01001899">
    <property type="protein sequence ID" value="KAK5985301.1"/>
    <property type="molecule type" value="Genomic_DNA"/>
</dbReference>
<keyword evidence="1" id="KW-0732">Signal</keyword>
<evidence type="ECO:0000313" key="2">
    <source>
        <dbReference type="EMBL" id="KAK5985301.1"/>
    </source>
</evidence>
<dbReference type="Proteomes" id="UP001331761">
    <property type="component" value="Unassembled WGS sequence"/>
</dbReference>
<sequence>QRSGKYSSLILIVLLTHSLDHFQVHVKGSKGKKKRIKTTSRVISVLVDPQSKNELIPLDRRAELIRNIVIMHKNKKWWIDPPATAEHIATSPCLLDLYGVAVEKPRS</sequence>
<protein>
    <submittedName>
        <fullName evidence="2">Uncharacterized protein</fullName>
    </submittedName>
</protein>
<feature type="non-terminal residue" evidence="2">
    <location>
        <position position="1"/>
    </location>
</feature>
<evidence type="ECO:0000256" key="1">
    <source>
        <dbReference type="SAM" id="SignalP"/>
    </source>
</evidence>
<evidence type="ECO:0000313" key="3">
    <source>
        <dbReference type="Proteomes" id="UP001331761"/>
    </source>
</evidence>
<proteinExistence type="predicted"/>
<feature type="signal peptide" evidence="1">
    <location>
        <begin position="1"/>
        <end position="18"/>
    </location>
</feature>
<organism evidence="2 3">
    <name type="scientific">Trichostrongylus colubriformis</name>
    <name type="common">Black scour worm</name>
    <dbReference type="NCBI Taxonomy" id="6319"/>
    <lineage>
        <taxon>Eukaryota</taxon>
        <taxon>Metazoa</taxon>
        <taxon>Ecdysozoa</taxon>
        <taxon>Nematoda</taxon>
        <taxon>Chromadorea</taxon>
        <taxon>Rhabditida</taxon>
        <taxon>Rhabditina</taxon>
        <taxon>Rhabditomorpha</taxon>
        <taxon>Strongyloidea</taxon>
        <taxon>Trichostrongylidae</taxon>
        <taxon>Trichostrongylus</taxon>
    </lineage>
</organism>
<comment type="caution">
    <text evidence="2">The sequence shown here is derived from an EMBL/GenBank/DDBJ whole genome shotgun (WGS) entry which is preliminary data.</text>
</comment>
<accession>A0AAN8FSW4</accession>
<reference evidence="2 3" key="1">
    <citation type="submission" date="2019-10" db="EMBL/GenBank/DDBJ databases">
        <title>Assembly and Annotation for the nematode Trichostrongylus colubriformis.</title>
        <authorList>
            <person name="Martin J."/>
        </authorList>
    </citation>
    <scope>NUCLEOTIDE SEQUENCE [LARGE SCALE GENOMIC DNA]</scope>
    <source>
        <strain evidence="2">G859</strain>
        <tissue evidence="2">Whole worm</tissue>
    </source>
</reference>
<gene>
    <name evidence="2" type="ORF">GCK32_019350</name>
</gene>
<feature type="chain" id="PRO_5043011464" evidence="1">
    <location>
        <begin position="19"/>
        <end position="107"/>
    </location>
</feature>
<keyword evidence="3" id="KW-1185">Reference proteome</keyword>
<name>A0AAN8FSW4_TRICO</name>
<dbReference type="AlphaFoldDB" id="A0AAN8FSW4"/>